<evidence type="ECO:0000256" key="2">
    <source>
        <dbReference type="ARBA" id="ARBA00022525"/>
    </source>
</evidence>
<reference evidence="6" key="1">
    <citation type="submission" date="2023-07" db="EMBL/GenBank/DDBJ databases">
        <authorList>
            <person name="Stuckert A."/>
        </authorList>
    </citation>
    <scope>NUCLEOTIDE SEQUENCE</scope>
</reference>
<dbReference type="Proteomes" id="UP001176940">
    <property type="component" value="Unassembled WGS sequence"/>
</dbReference>
<dbReference type="InterPro" id="IPR038717">
    <property type="entry name" value="Tc1-like_DDE_dom"/>
</dbReference>
<proteinExistence type="predicted"/>
<evidence type="ECO:0000259" key="5">
    <source>
        <dbReference type="Pfam" id="PF13358"/>
    </source>
</evidence>
<feature type="domain" description="Tc1-like transposase DDE" evidence="5">
    <location>
        <begin position="287"/>
        <end position="335"/>
    </location>
</feature>
<dbReference type="EMBL" id="CAUEEQ010002180">
    <property type="protein sequence ID" value="CAJ0921952.1"/>
    <property type="molecule type" value="Genomic_DNA"/>
</dbReference>
<dbReference type="PANTHER" id="PTHR15427">
    <property type="entry name" value="EMILIN ELASTIN MICROFIBRIL INTERFACE-LOCATED PROTEIN ELASTIN MICROFIBRIL INTERFACER"/>
    <property type="match status" value="1"/>
</dbReference>
<keyword evidence="4" id="KW-0812">Transmembrane</keyword>
<evidence type="ECO:0000256" key="1">
    <source>
        <dbReference type="ARBA" id="ARBA00004613"/>
    </source>
</evidence>
<gene>
    <name evidence="6" type="ORF">RIMI_LOCUS1651427</name>
</gene>
<comment type="subcellular location">
    <subcellularLocation>
        <location evidence="1">Secreted</location>
    </subcellularLocation>
</comment>
<keyword evidence="7" id="KW-1185">Reference proteome</keyword>
<dbReference type="InterPro" id="IPR008160">
    <property type="entry name" value="Collagen"/>
</dbReference>
<keyword evidence="4" id="KW-1133">Transmembrane helix</keyword>
<dbReference type="Pfam" id="PF13358">
    <property type="entry name" value="DDE_3"/>
    <property type="match status" value="2"/>
</dbReference>
<keyword evidence="4" id="KW-0472">Membrane</keyword>
<name>A0ABN9KSA9_9NEOB</name>
<dbReference type="InterPro" id="IPR050392">
    <property type="entry name" value="Collagen/C1q_domain"/>
</dbReference>
<dbReference type="PANTHER" id="PTHR15427:SF33">
    <property type="entry name" value="COLLAGEN IV NC1 DOMAIN-CONTAINING PROTEIN"/>
    <property type="match status" value="1"/>
</dbReference>
<dbReference type="Gene3D" id="3.30.420.10">
    <property type="entry name" value="Ribonuclease H-like superfamily/Ribonuclease H"/>
    <property type="match status" value="2"/>
</dbReference>
<evidence type="ECO:0000256" key="3">
    <source>
        <dbReference type="SAM" id="MobiDB-lite"/>
    </source>
</evidence>
<protein>
    <recommendedName>
        <fullName evidence="5">Tc1-like transposase DDE domain-containing protein</fullName>
    </recommendedName>
</protein>
<organism evidence="6 7">
    <name type="scientific">Ranitomeya imitator</name>
    <name type="common">mimic poison frog</name>
    <dbReference type="NCBI Taxonomy" id="111125"/>
    <lineage>
        <taxon>Eukaryota</taxon>
        <taxon>Metazoa</taxon>
        <taxon>Chordata</taxon>
        <taxon>Craniata</taxon>
        <taxon>Vertebrata</taxon>
        <taxon>Euteleostomi</taxon>
        <taxon>Amphibia</taxon>
        <taxon>Batrachia</taxon>
        <taxon>Anura</taxon>
        <taxon>Neobatrachia</taxon>
        <taxon>Hyloidea</taxon>
        <taxon>Dendrobatidae</taxon>
        <taxon>Dendrobatinae</taxon>
        <taxon>Ranitomeya</taxon>
    </lineage>
</organism>
<feature type="transmembrane region" description="Helical" evidence="4">
    <location>
        <begin position="366"/>
        <end position="389"/>
    </location>
</feature>
<sequence>MAVITSSINAQVYVDILDTFLIPSIERMFGDDEIIFQDDNASCHRAKTVKPFLEKRHIRSMSWPANSPDLNPIEDLWWKLKKMVHDEAPTCKADLATAIRESRSQIDEESCLTLIKSRPQRLQAVRKARDAFDTVDHPLLLSRLQSLDIKDTALSWFSSYLSDRSFSVLFSGSTSSPLPLTVRDMMQACQSCQQAVLEVDVKMSKRDNLKDFDKGDICGLYPGDMGAIGPIGFMGPKGLKWIQQLGMRKLLRHQRKDMQDLGEETAMSPRPYDQTSLIDRMMKMKRGWTFQQDNNPKHTAKETLNWFQRKKIKLLEWPSRSPDLNPVESLWKEADLEHLKMCPENAKAFECVLEPPRVPKNTKFGYLRRISVCAGLGFLGCVLWVIVLLEDEMTTHLKILDGGAEVLGQNLQGLPGMSGEVGFQGDKGSQGLPGPPGLRGKAGPVGKPGDKGFLGLPGPPGPEGFPGDIGPPGQNGPEGLKGKPGARGFPGPRGQPGLEVQFVSFYQGVI</sequence>
<evidence type="ECO:0000256" key="4">
    <source>
        <dbReference type="SAM" id="Phobius"/>
    </source>
</evidence>
<feature type="region of interest" description="Disordered" evidence="3">
    <location>
        <begin position="424"/>
        <end position="497"/>
    </location>
</feature>
<dbReference type="InterPro" id="IPR036397">
    <property type="entry name" value="RNaseH_sf"/>
</dbReference>
<dbReference type="Pfam" id="PF01391">
    <property type="entry name" value="Collagen"/>
    <property type="match status" value="1"/>
</dbReference>
<evidence type="ECO:0000313" key="7">
    <source>
        <dbReference type="Proteomes" id="UP001176940"/>
    </source>
</evidence>
<feature type="domain" description="Tc1-like transposase DDE" evidence="5">
    <location>
        <begin position="3"/>
        <end position="89"/>
    </location>
</feature>
<comment type="caution">
    <text evidence="6">The sequence shown here is derived from an EMBL/GenBank/DDBJ whole genome shotgun (WGS) entry which is preliminary data.</text>
</comment>
<evidence type="ECO:0000313" key="6">
    <source>
        <dbReference type="EMBL" id="CAJ0921952.1"/>
    </source>
</evidence>
<accession>A0ABN9KSA9</accession>
<keyword evidence="2" id="KW-0964">Secreted</keyword>